<dbReference type="GO" id="GO:0006950">
    <property type="term" value="P:response to stress"/>
    <property type="evidence" value="ECO:0007669"/>
    <property type="project" value="TreeGrafter"/>
</dbReference>
<dbReference type="GO" id="GO:0003677">
    <property type="term" value="F:DNA binding"/>
    <property type="evidence" value="ECO:0007669"/>
    <property type="project" value="UniProtKB-KW"/>
</dbReference>
<dbReference type="OrthoDB" id="166070at2"/>
<comment type="caution">
    <text evidence="3">The sequence shown here is derived from an EMBL/GenBank/DDBJ whole genome shotgun (WGS) entry which is preliminary data.</text>
</comment>
<dbReference type="Gene3D" id="1.10.10.10">
    <property type="entry name" value="Winged helix-like DNA-binding domain superfamily/Winged helix DNA-binding domain"/>
    <property type="match status" value="1"/>
</dbReference>
<dbReference type="InterPro" id="IPR000835">
    <property type="entry name" value="HTH_MarR-typ"/>
</dbReference>
<dbReference type="InterPro" id="IPR039422">
    <property type="entry name" value="MarR/SlyA-like"/>
</dbReference>
<dbReference type="PRINTS" id="PR00598">
    <property type="entry name" value="HTHMARR"/>
</dbReference>
<evidence type="ECO:0000259" key="2">
    <source>
        <dbReference type="PROSITE" id="PS50995"/>
    </source>
</evidence>
<gene>
    <name evidence="3" type="ORF">AMD00_11320</name>
</gene>
<evidence type="ECO:0000313" key="3">
    <source>
        <dbReference type="EMBL" id="KOO48985.1"/>
    </source>
</evidence>
<sequence length="141" mass="16314">MPLKNNPTLFDLIHVLDKANENMILAWKKLFKVNIGISHILVLSYLKEHGKSKPTDIAKYLEFAPPSLTHLAEKLIHNHYCVRCQDSLDRRISYIQITPLGLEILEEASTLGAEMRQEYFKILSEDEIQELFSIYTKLTSQ</sequence>
<dbReference type="SUPFAM" id="SSF46785">
    <property type="entry name" value="Winged helix' DNA-binding domain"/>
    <property type="match status" value="1"/>
</dbReference>
<feature type="domain" description="HTH marR-type" evidence="2">
    <location>
        <begin position="6"/>
        <end position="140"/>
    </location>
</feature>
<dbReference type="InterPro" id="IPR036388">
    <property type="entry name" value="WH-like_DNA-bd_sf"/>
</dbReference>
<dbReference type="SMART" id="SM00347">
    <property type="entry name" value="HTH_MARR"/>
    <property type="match status" value="1"/>
</dbReference>
<keyword evidence="4" id="KW-1185">Reference proteome</keyword>
<dbReference type="Proteomes" id="UP000036867">
    <property type="component" value="Unassembled WGS sequence"/>
</dbReference>
<dbReference type="PROSITE" id="PS50995">
    <property type="entry name" value="HTH_MARR_2"/>
    <property type="match status" value="1"/>
</dbReference>
<reference evidence="4" key="1">
    <citation type="submission" date="2015-08" db="EMBL/GenBank/DDBJ databases">
        <title>Fjat-10028 dsm 16317.</title>
        <authorList>
            <person name="Liu B."/>
            <person name="Wang J."/>
            <person name="Zhu Y."/>
            <person name="Liu G."/>
            <person name="Chen Q."/>
            <person name="Chen Z."/>
            <person name="Lan J."/>
            <person name="Che J."/>
            <person name="Ge C."/>
            <person name="Shi H."/>
            <person name="Pan Z."/>
            <person name="Liu X."/>
        </authorList>
    </citation>
    <scope>NUCLEOTIDE SEQUENCE [LARGE SCALE GENOMIC DNA]</scope>
    <source>
        <strain evidence="4">DSM 16317</strain>
    </source>
</reference>
<dbReference type="GO" id="GO:0003700">
    <property type="term" value="F:DNA-binding transcription factor activity"/>
    <property type="evidence" value="ECO:0007669"/>
    <property type="project" value="InterPro"/>
</dbReference>
<dbReference type="EMBL" id="LILB01000005">
    <property type="protein sequence ID" value="KOO48985.1"/>
    <property type="molecule type" value="Genomic_DNA"/>
</dbReference>
<dbReference type="AlphaFoldDB" id="A0A0M0LD60"/>
<accession>A0A0M0LD60</accession>
<organism evidence="3 4">
    <name type="scientific">Viridibacillus arvi</name>
    <dbReference type="NCBI Taxonomy" id="263475"/>
    <lineage>
        <taxon>Bacteria</taxon>
        <taxon>Bacillati</taxon>
        <taxon>Bacillota</taxon>
        <taxon>Bacilli</taxon>
        <taxon>Bacillales</taxon>
        <taxon>Caryophanaceae</taxon>
        <taxon>Viridibacillus</taxon>
    </lineage>
</organism>
<dbReference type="PANTHER" id="PTHR33164">
    <property type="entry name" value="TRANSCRIPTIONAL REGULATOR, MARR FAMILY"/>
    <property type="match status" value="1"/>
</dbReference>
<dbReference type="STRING" id="263475.AMD00_11320"/>
<evidence type="ECO:0000256" key="1">
    <source>
        <dbReference type="ARBA" id="ARBA00023125"/>
    </source>
</evidence>
<dbReference type="PANTHER" id="PTHR33164:SF43">
    <property type="entry name" value="HTH-TYPE TRANSCRIPTIONAL REPRESSOR YETL"/>
    <property type="match status" value="1"/>
</dbReference>
<keyword evidence="1" id="KW-0238">DNA-binding</keyword>
<dbReference type="InterPro" id="IPR036390">
    <property type="entry name" value="WH_DNA-bd_sf"/>
</dbReference>
<protein>
    <submittedName>
        <fullName evidence="3">MarR family transcriptional regulator</fullName>
    </submittedName>
</protein>
<name>A0A0M0LD60_9BACL</name>
<proteinExistence type="predicted"/>
<dbReference type="Pfam" id="PF01047">
    <property type="entry name" value="MarR"/>
    <property type="match status" value="1"/>
</dbReference>
<evidence type="ECO:0000313" key="4">
    <source>
        <dbReference type="Proteomes" id="UP000036867"/>
    </source>
</evidence>